<dbReference type="Pfam" id="PF08523">
    <property type="entry name" value="MBF1"/>
    <property type="match status" value="1"/>
</dbReference>
<dbReference type="InterPro" id="IPR001387">
    <property type="entry name" value="Cro/C1-type_HTH"/>
</dbReference>
<dbReference type="PANTHER" id="PTHR10245:SF15">
    <property type="entry name" value="ENDOTHELIAL DIFFERENTIATION-RELATED FACTOR 1"/>
    <property type="match status" value="1"/>
</dbReference>
<reference evidence="7" key="1">
    <citation type="submission" date="2017-02" db="UniProtKB">
        <authorList>
            <consortium name="WormBaseParasite"/>
        </authorList>
    </citation>
    <scope>IDENTIFICATION</scope>
</reference>
<evidence type="ECO:0000259" key="5">
    <source>
        <dbReference type="PROSITE" id="PS50943"/>
    </source>
</evidence>
<evidence type="ECO:0000256" key="2">
    <source>
        <dbReference type="ARBA" id="ARBA00023125"/>
    </source>
</evidence>
<dbReference type="WBParaSite" id="SMUV_0000011101-mRNA-1">
    <property type="protein sequence ID" value="SMUV_0000011101-mRNA-1"/>
    <property type="gene ID" value="SMUV_0000011101"/>
</dbReference>
<accession>A0A0N5A7U4</accession>
<keyword evidence="1" id="KW-0805">Transcription regulation</keyword>
<dbReference type="Proteomes" id="UP000046393">
    <property type="component" value="Unplaced"/>
</dbReference>
<dbReference type="GO" id="GO:0005634">
    <property type="term" value="C:nucleus"/>
    <property type="evidence" value="ECO:0007669"/>
    <property type="project" value="UniProtKB-ARBA"/>
</dbReference>
<dbReference type="CDD" id="cd00093">
    <property type="entry name" value="HTH_XRE"/>
    <property type="match status" value="1"/>
</dbReference>
<evidence type="ECO:0000313" key="6">
    <source>
        <dbReference type="Proteomes" id="UP000046393"/>
    </source>
</evidence>
<evidence type="ECO:0000313" key="7">
    <source>
        <dbReference type="WBParaSite" id="SMUV_0000011101-mRNA-1"/>
    </source>
</evidence>
<dbReference type="PROSITE" id="PS50943">
    <property type="entry name" value="HTH_CROC1"/>
    <property type="match status" value="1"/>
</dbReference>
<dbReference type="InterPro" id="IPR010982">
    <property type="entry name" value="Lambda_DNA-bd_dom_sf"/>
</dbReference>
<sequence>MSKMGNLESDTDPNTVTILHRRGPAQKTLKTAAELNAAQRRGVAIETSKKISAGSNKQHQLSKFATRVEEEEEMHHDRVSLNLGKVMQQARQTKEWTQKDLATRINEKPQVVAEYENGKAVPNQQILSKMERALGVKLRGKDMGQPLPAKKK</sequence>
<dbReference type="AlphaFoldDB" id="A0A0N5A7U4"/>
<dbReference type="Gene3D" id="1.10.260.40">
    <property type="entry name" value="lambda repressor-like DNA-binding domains"/>
    <property type="match status" value="1"/>
</dbReference>
<dbReference type="Pfam" id="PF01381">
    <property type="entry name" value="HTH_3"/>
    <property type="match status" value="1"/>
</dbReference>
<organism evidence="6 7">
    <name type="scientific">Syphacia muris</name>
    <dbReference type="NCBI Taxonomy" id="451379"/>
    <lineage>
        <taxon>Eukaryota</taxon>
        <taxon>Metazoa</taxon>
        <taxon>Ecdysozoa</taxon>
        <taxon>Nematoda</taxon>
        <taxon>Chromadorea</taxon>
        <taxon>Rhabditida</taxon>
        <taxon>Spirurina</taxon>
        <taxon>Oxyuridomorpha</taxon>
        <taxon>Oxyuroidea</taxon>
        <taxon>Oxyuridae</taxon>
        <taxon>Syphacia</taxon>
    </lineage>
</organism>
<keyword evidence="3" id="KW-0804">Transcription</keyword>
<keyword evidence="2" id="KW-0238">DNA-binding</keyword>
<dbReference type="PANTHER" id="PTHR10245">
    <property type="entry name" value="ENDOTHELIAL DIFFERENTIATION-RELATED FACTOR 1 MULTIPROTEIN BRIDGING FACTOR 1"/>
    <property type="match status" value="1"/>
</dbReference>
<keyword evidence="6" id="KW-1185">Reference proteome</keyword>
<name>A0A0N5A7U4_9BILA</name>
<dbReference type="STRING" id="451379.A0A0N5A7U4"/>
<feature type="region of interest" description="Disordered" evidence="4">
    <location>
        <begin position="1"/>
        <end position="27"/>
    </location>
</feature>
<dbReference type="GO" id="GO:0003677">
    <property type="term" value="F:DNA binding"/>
    <property type="evidence" value="ECO:0007669"/>
    <property type="project" value="UniProtKB-KW"/>
</dbReference>
<feature type="domain" description="HTH cro/C1-type" evidence="5">
    <location>
        <begin position="87"/>
        <end position="141"/>
    </location>
</feature>
<dbReference type="FunFam" id="1.10.260.40:FF:000015">
    <property type="entry name" value="Endothelial differentiation-related factor 1"/>
    <property type="match status" value="1"/>
</dbReference>
<proteinExistence type="predicted"/>
<evidence type="ECO:0000256" key="4">
    <source>
        <dbReference type="SAM" id="MobiDB-lite"/>
    </source>
</evidence>
<evidence type="ECO:0000256" key="1">
    <source>
        <dbReference type="ARBA" id="ARBA00023015"/>
    </source>
</evidence>
<evidence type="ECO:0000256" key="3">
    <source>
        <dbReference type="ARBA" id="ARBA00023163"/>
    </source>
</evidence>
<dbReference type="SUPFAM" id="SSF47413">
    <property type="entry name" value="lambda repressor-like DNA-binding domains"/>
    <property type="match status" value="1"/>
</dbReference>
<dbReference type="SMART" id="SM00530">
    <property type="entry name" value="HTH_XRE"/>
    <property type="match status" value="1"/>
</dbReference>
<dbReference type="InterPro" id="IPR013729">
    <property type="entry name" value="MBF1_N"/>
</dbReference>
<protein>
    <submittedName>
        <fullName evidence="7">HTH cro/C1-type domain-containing protein</fullName>
    </submittedName>
</protein>